<keyword evidence="9" id="KW-1185">Reference proteome</keyword>
<dbReference type="GO" id="GO:0046872">
    <property type="term" value="F:metal ion binding"/>
    <property type="evidence" value="ECO:0007669"/>
    <property type="project" value="UniProtKB-KW"/>
</dbReference>
<dbReference type="CDD" id="cd07331">
    <property type="entry name" value="M48C_Oma1_like"/>
    <property type="match status" value="1"/>
</dbReference>
<dbReference type="GO" id="GO:0004222">
    <property type="term" value="F:metalloendopeptidase activity"/>
    <property type="evidence" value="ECO:0007669"/>
    <property type="project" value="InterPro"/>
</dbReference>
<evidence type="ECO:0000259" key="7">
    <source>
        <dbReference type="Pfam" id="PF01435"/>
    </source>
</evidence>
<evidence type="ECO:0000256" key="1">
    <source>
        <dbReference type="ARBA" id="ARBA00022670"/>
    </source>
</evidence>
<dbReference type="InterPro" id="IPR001915">
    <property type="entry name" value="Peptidase_M48"/>
</dbReference>
<evidence type="ECO:0000256" key="5">
    <source>
        <dbReference type="ARBA" id="ARBA00023049"/>
    </source>
</evidence>
<comment type="cofactor">
    <cofactor evidence="6">
        <name>Zn(2+)</name>
        <dbReference type="ChEBI" id="CHEBI:29105"/>
    </cofactor>
    <text evidence="6">Binds 1 zinc ion per subunit.</text>
</comment>
<evidence type="ECO:0000256" key="4">
    <source>
        <dbReference type="ARBA" id="ARBA00022833"/>
    </source>
</evidence>
<feature type="domain" description="Peptidase M48" evidence="7">
    <location>
        <begin position="188"/>
        <end position="345"/>
    </location>
</feature>
<keyword evidence="5 6" id="KW-0482">Metalloprotease</keyword>
<protein>
    <submittedName>
        <fullName evidence="8">Peptidase M48 family protein</fullName>
    </submittedName>
</protein>
<evidence type="ECO:0000313" key="8">
    <source>
        <dbReference type="EMBL" id="TFK19216.1"/>
    </source>
</evidence>
<dbReference type="InterPro" id="IPR051156">
    <property type="entry name" value="Mito/Outer_Membr_Metalloprot"/>
</dbReference>
<dbReference type="GO" id="GO:0006515">
    <property type="term" value="P:protein quality control for misfolded or incompletely synthesized proteins"/>
    <property type="evidence" value="ECO:0007669"/>
    <property type="project" value="TreeGrafter"/>
</dbReference>
<dbReference type="AlphaFoldDB" id="A0A5C3KGC5"/>
<dbReference type="GO" id="GO:0034982">
    <property type="term" value="P:mitochondrial protein processing"/>
    <property type="evidence" value="ECO:0007669"/>
    <property type="project" value="TreeGrafter"/>
</dbReference>
<keyword evidence="4 6" id="KW-0862">Zinc</keyword>
<dbReference type="PANTHER" id="PTHR22726:SF1">
    <property type="entry name" value="METALLOENDOPEPTIDASE OMA1, MITOCHONDRIAL"/>
    <property type="match status" value="1"/>
</dbReference>
<dbReference type="OrthoDB" id="7464992at2759"/>
<dbReference type="EMBL" id="ML210353">
    <property type="protein sequence ID" value="TFK19216.1"/>
    <property type="molecule type" value="Genomic_DNA"/>
</dbReference>
<dbReference type="Proteomes" id="UP000307440">
    <property type="component" value="Unassembled WGS sequence"/>
</dbReference>
<keyword evidence="2" id="KW-0479">Metal-binding</keyword>
<keyword evidence="1 6" id="KW-0645">Protease</keyword>
<dbReference type="Gene3D" id="3.30.2010.10">
    <property type="entry name" value="Metalloproteases ('zincins'), catalytic domain"/>
    <property type="match status" value="1"/>
</dbReference>
<evidence type="ECO:0000256" key="2">
    <source>
        <dbReference type="ARBA" id="ARBA00022723"/>
    </source>
</evidence>
<dbReference type="Pfam" id="PF01435">
    <property type="entry name" value="Peptidase_M48"/>
    <property type="match status" value="1"/>
</dbReference>
<evidence type="ECO:0000313" key="9">
    <source>
        <dbReference type="Proteomes" id="UP000307440"/>
    </source>
</evidence>
<reference evidence="8 9" key="1">
    <citation type="journal article" date="2019" name="Nat. Ecol. Evol.">
        <title>Megaphylogeny resolves global patterns of mushroom evolution.</title>
        <authorList>
            <person name="Varga T."/>
            <person name="Krizsan K."/>
            <person name="Foldi C."/>
            <person name="Dima B."/>
            <person name="Sanchez-Garcia M."/>
            <person name="Sanchez-Ramirez S."/>
            <person name="Szollosi G.J."/>
            <person name="Szarkandi J.G."/>
            <person name="Papp V."/>
            <person name="Albert L."/>
            <person name="Andreopoulos W."/>
            <person name="Angelini C."/>
            <person name="Antonin V."/>
            <person name="Barry K.W."/>
            <person name="Bougher N.L."/>
            <person name="Buchanan P."/>
            <person name="Buyck B."/>
            <person name="Bense V."/>
            <person name="Catcheside P."/>
            <person name="Chovatia M."/>
            <person name="Cooper J."/>
            <person name="Damon W."/>
            <person name="Desjardin D."/>
            <person name="Finy P."/>
            <person name="Geml J."/>
            <person name="Haridas S."/>
            <person name="Hughes K."/>
            <person name="Justo A."/>
            <person name="Karasinski D."/>
            <person name="Kautmanova I."/>
            <person name="Kiss B."/>
            <person name="Kocsube S."/>
            <person name="Kotiranta H."/>
            <person name="LaButti K.M."/>
            <person name="Lechner B.E."/>
            <person name="Liimatainen K."/>
            <person name="Lipzen A."/>
            <person name="Lukacs Z."/>
            <person name="Mihaltcheva S."/>
            <person name="Morgado L.N."/>
            <person name="Niskanen T."/>
            <person name="Noordeloos M.E."/>
            <person name="Ohm R.A."/>
            <person name="Ortiz-Santana B."/>
            <person name="Ovrebo C."/>
            <person name="Racz N."/>
            <person name="Riley R."/>
            <person name="Savchenko A."/>
            <person name="Shiryaev A."/>
            <person name="Soop K."/>
            <person name="Spirin V."/>
            <person name="Szebenyi C."/>
            <person name="Tomsovsky M."/>
            <person name="Tulloss R.E."/>
            <person name="Uehling J."/>
            <person name="Grigoriev I.V."/>
            <person name="Vagvolgyi C."/>
            <person name="Papp T."/>
            <person name="Martin F.M."/>
            <person name="Miettinen O."/>
            <person name="Hibbett D.S."/>
            <person name="Nagy L.G."/>
        </authorList>
    </citation>
    <scope>NUCLEOTIDE SEQUENCE [LARGE SCALE GENOMIC DNA]</scope>
    <source>
        <strain evidence="8 9">CBS 121175</strain>
    </source>
</reference>
<name>A0A5C3KGC5_COPMA</name>
<proteinExistence type="inferred from homology"/>
<dbReference type="PANTHER" id="PTHR22726">
    <property type="entry name" value="METALLOENDOPEPTIDASE OMA1"/>
    <property type="match status" value="1"/>
</dbReference>
<evidence type="ECO:0000256" key="6">
    <source>
        <dbReference type="RuleBase" id="RU003983"/>
    </source>
</evidence>
<accession>A0A5C3KGC5</accession>
<keyword evidence="3 6" id="KW-0378">Hydrolase</keyword>
<organism evidence="8 9">
    <name type="scientific">Coprinopsis marcescibilis</name>
    <name type="common">Agaric fungus</name>
    <name type="synonym">Psathyrella marcescibilis</name>
    <dbReference type="NCBI Taxonomy" id="230819"/>
    <lineage>
        <taxon>Eukaryota</taxon>
        <taxon>Fungi</taxon>
        <taxon>Dikarya</taxon>
        <taxon>Basidiomycota</taxon>
        <taxon>Agaricomycotina</taxon>
        <taxon>Agaricomycetes</taxon>
        <taxon>Agaricomycetidae</taxon>
        <taxon>Agaricales</taxon>
        <taxon>Agaricineae</taxon>
        <taxon>Psathyrellaceae</taxon>
        <taxon>Coprinopsis</taxon>
    </lineage>
</organism>
<dbReference type="GO" id="GO:0005743">
    <property type="term" value="C:mitochondrial inner membrane"/>
    <property type="evidence" value="ECO:0007669"/>
    <property type="project" value="TreeGrafter"/>
</dbReference>
<sequence length="387" mass="42946">MFTLIRTLGRLNPAARRPCNLATRIRPFHTTKTTGEIRYVRFQSPRPGGESGKPGPKEVTAEVAPIVKVLGIITLLGGGYYVSHLEQVPMTGRWRFMNTGPKTEAMMGEAIREEIHQTMGHHILPPNHPITIHVRRVVSRILTASNLGVIRGERRPAETLLGVADLFGGYDGFSDVGATTQPNESYGPDKEWEVLVVNDRKMINAMAGPGVVVVFTGILPVCKNEEGLAAVVAHEIGHIVARHPAERLSSQTVWVILGVMLQVLGLDYMLTRGITTYFLDLPNSRTQEHEADLIGLRLMSRACYNPSAAPAMFERLGKIEASSPRFEFAQTHPNSENRVKRLEKELPQAYQILEANPECAQIRRQLDAFRETAHGIRVDETGGWKLV</sequence>
<gene>
    <name evidence="8" type="ORF">FA15DRAFT_674633</name>
</gene>
<dbReference type="STRING" id="230819.A0A5C3KGC5"/>
<evidence type="ECO:0000256" key="3">
    <source>
        <dbReference type="ARBA" id="ARBA00022801"/>
    </source>
</evidence>
<comment type="similarity">
    <text evidence="6">Belongs to the peptidase M48 family.</text>
</comment>